<proteinExistence type="inferred from homology"/>
<evidence type="ECO:0000256" key="3">
    <source>
        <dbReference type="ARBA" id="ARBA00022692"/>
    </source>
</evidence>
<keyword evidence="9" id="KW-1185">Reference proteome</keyword>
<comment type="similarity">
    <text evidence="2 6">Belongs to the TMC family.</text>
</comment>
<evidence type="ECO:0000256" key="2">
    <source>
        <dbReference type="ARBA" id="ARBA00006510"/>
    </source>
</evidence>
<dbReference type="InterPro" id="IPR012496">
    <property type="entry name" value="TMC_dom"/>
</dbReference>
<feature type="transmembrane region" description="Helical" evidence="6">
    <location>
        <begin position="181"/>
        <end position="203"/>
    </location>
</feature>
<dbReference type="InterPro" id="IPR038900">
    <property type="entry name" value="TMC"/>
</dbReference>
<reference evidence="8" key="2">
    <citation type="submission" date="2025-09" db="UniProtKB">
        <authorList>
            <consortium name="Ensembl"/>
        </authorList>
    </citation>
    <scope>IDENTIFICATION</scope>
</reference>
<comment type="subcellular location">
    <subcellularLocation>
        <location evidence="1 6">Membrane</location>
        <topology evidence="1 6">Multi-pass membrane protein</topology>
    </subcellularLocation>
</comment>
<evidence type="ECO:0000313" key="9">
    <source>
        <dbReference type="Proteomes" id="UP000694388"/>
    </source>
</evidence>
<sequence length="556" mass="64314">MPLTMREKMDIRSVLGSIFIGRTIPDANHILLTNSICMSLIILPSFVVVAGKFGMGTRLYFSFLRFLVVLNVTIFLVLFVFISLPLILSHTLHFQMFLQGFLEPTYLFYGYYETGTVRLTKHFLYNIPIAYLLGTTGCLFLSLILIVVSNIDTLFPQTDLEEDKRKKRIERRSRREWVQIYFIRALINVLVLLLLAGSFYCVYITTKFQSEMQNVRSLNFVLNLIIEYLPSVVITVANFFIPLIFAVIIVYEKYTPAFELKLNLTRSVFLRLASIAVLVISLWLRITRCDSPGCRPCGYNHVSYPCWERRVGQEMYKLTIFDFIIVLCMALFIFVQLIGLRGRQQFDIAQNVLDLVYSQTICWVGTFFCPVLPLITTVKFFFVFYMKWVISQSSNKSFGMICSCSSFPTMWAVVPATIQTMPYGVQRTLRFMLSETFAIPLVIMLCLVMFYIVALAKAHKRVVEQLQEQLATVSLRPTSITSCMPHPRRHLLHCHVLTSSTNFCPLWHLPVWKKKKKIHNFYKVSPKTLHFQVRPGIKNLLLLKEIQCPLQTRLAG</sequence>
<reference evidence="8" key="1">
    <citation type="submission" date="2025-08" db="UniProtKB">
        <authorList>
            <consortium name="Ensembl"/>
        </authorList>
    </citation>
    <scope>IDENTIFICATION</scope>
</reference>
<evidence type="ECO:0000256" key="1">
    <source>
        <dbReference type="ARBA" id="ARBA00004141"/>
    </source>
</evidence>
<organism evidence="8 9">
    <name type="scientific">Eptatretus burgeri</name>
    <name type="common">Inshore hagfish</name>
    <dbReference type="NCBI Taxonomy" id="7764"/>
    <lineage>
        <taxon>Eukaryota</taxon>
        <taxon>Metazoa</taxon>
        <taxon>Chordata</taxon>
        <taxon>Craniata</taxon>
        <taxon>Vertebrata</taxon>
        <taxon>Cyclostomata</taxon>
        <taxon>Myxini</taxon>
        <taxon>Myxiniformes</taxon>
        <taxon>Myxinidae</taxon>
        <taxon>Eptatretinae</taxon>
        <taxon>Eptatretus</taxon>
    </lineage>
</organism>
<dbReference type="GO" id="GO:0005886">
    <property type="term" value="C:plasma membrane"/>
    <property type="evidence" value="ECO:0007669"/>
    <property type="project" value="InterPro"/>
</dbReference>
<dbReference type="Pfam" id="PF07810">
    <property type="entry name" value="TMC"/>
    <property type="match status" value="1"/>
</dbReference>
<feature type="transmembrane region" description="Helical" evidence="6">
    <location>
        <begin position="360"/>
        <end position="386"/>
    </location>
</feature>
<feature type="transmembrane region" description="Helical" evidence="6">
    <location>
        <begin position="224"/>
        <end position="248"/>
    </location>
</feature>
<keyword evidence="4 6" id="KW-1133">Transmembrane helix</keyword>
<evidence type="ECO:0000256" key="6">
    <source>
        <dbReference type="RuleBase" id="RU310713"/>
    </source>
</evidence>
<dbReference type="GeneTree" id="ENSGT01050000244894"/>
<evidence type="ECO:0000256" key="5">
    <source>
        <dbReference type="ARBA" id="ARBA00023136"/>
    </source>
</evidence>
<dbReference type="Proteomes" id="UP000694388">
    <property type="component" value="Unplaced"/>
</dbReference>
<keyword evidence="5 6" id="KW-0472">Membrane</keyword>
<dbReference type="PANTHER" id="PTHR23302">
    <property type="entry name" value="TRANSMEMBRANE CHANNEL-RELATED"/>
    <property type="match status" value="1"/>
</dbReference>
<protein>
    <recommendedName>
        <fullName evidence="6">Transmembrane channel-like protein</fullName>
    </recommendedName>
</protein>
<dbReference type="GO" id="GO:0008381">
    <property type="term" value="F:mechanosensitive monoatomic ion channel activity"/>
    <property type="evidence" value="ECO:0007669"/>
    <property type="project" value="TreeGrafter"/>
</dbReference>
<feature type="transmembrane region" description="Helical" evidence="6">
    <location>
        <begin position="30"/>
        <end position="51"/>
    </location>
</feature>
<name>A0A8C4QGR3_EPTBU</name>
<evidence type="ECO:0000313" key="8">
    <source>
        <dbReference type="Ensembl" id="ENSEBUP00000014541.1"/>
    </source>
</evidence>
<feature type="transmembrane region" description="Helical" evidence="6">
    <location>
        <begin position="63"/>
        <end position="88"/>
    </location>
</feature>
<feature type="transmembrane region" description="Helical" evidence="6">
    <location>
        <begin position="124"/>
        <end position="148"/>
    </location>
</feature>
<keyword evidence="3 6" id="KW-0812">Transmembrane</keyword>
<feature type="domain" description="TMC" evidence="7">
    <location>
        <begin position="306"/>
        <end position="389"/>
    </location>
</feature>
<evidence type="ECO:0000256" key="4">
    <source>
        <dbReference type="ARBA" id="ARBA00022989"/>
    </source>
</evidence>
<dbReference type="Ensembl" id="ENSEBUT00000015117.1">
    <property type="protein sequence ID" value="ENSEBUP00000014541.1"/>
    <property type="gene ID" value="ENSEBUG00000009138.1"/>
</dbReference>
<feature type="transmembrane region" description="Helical" evidence="6">
    <location>
        <begin position="438"/>
        <end position="456"/>
    </location>
</feature>
<dbReference type="AlphaFoldDB" id="A0A8C4QGR3"/>
<feature type="transmembrane region" description="Helical" evidence="6">
    <location>
        <begin position="318"/>
        <end position="340"/>
    </location>
</feature>
<feature type="transmembrane region" description="Helical" evidence="6">
    <location>
        <begin position="268"/>
        <end position="286"/>
    </location>
</feature>
<dbReference type="PANTHER" id="PTHR23302:SF42">
    <property type="entry name" value="TRANSMEMBRANE CHANNEL-LIKE PROTEIN 7"/>
    <property type="match status" value="1"/>
</dbReference>
<feature type="transmembrane region" description="Helical" evidence="6">
    <location>
        <begin position="398"/>
        <end position="418"/>
    </location>
</feature>
<accession>A0A8C4QGR3</accession>
<evidence type="ECO:0000259" key="7">
    <source>
        <dbReference type="Pfam" id="PF07810"/>
    </source>
</evidence>